<reference evidence="18 19" key="1">
    <citation type="submission" date="2018-11" db="EMBL/GenBank/DDBJ databases">
        <title>Genomic Encyclopedia of Type Strains, Phase IV (KMG-IV): sequencing the most valuable type-strain genomes for metagenomic binning, comparative biology and taxonomic classification.</title>
        <authorList>
            <person name="Goeker M."/>
        </authorList>
    </citation>
    <scope>NUCLEOTIDE SEQUENCE [LARGE SCALE GENOMIC DNA]</scope>
    <source>
        <strain evidence="18 19">DSM 5900</strain>
    </source>
</reference>
<dbReference type="PRINTS" id="PR00725">
    <property type="entry name" value="DADACBPTASE1"/>
</dbReference>
<dbReference type="PANTHER" id="PTHR21581">
    <property type="entry name" value="D-ALANYL-D-ALANINE CARBOXYPEPTIDASE"/>
    <property type="match status" value="1"/>
</dbReference>
<keyword evidence="7 16" id="KW-0732">Signal</keyword>
<keyword evidence="6" id="KW-0645">Protease</keyword>
<comment type="catalytic activity">
    <reaction evidence="12">
        <text>Preferential cleavage: (Ac)2-L-Lys-D-Ala-|-D-Ala. Also transpeptidation of peptidyl-alanyl moieties that are N-acyl substituents of D-alanine.</text>
        <dbReference type="EC" id="3.4.16.4"/>
    </reaction>
</comment>
<organism evidence="18 19">
    <name type="scientific">Stella humosa</name>
    <dbReference type="NCBI Taxonomy" id="94"/>
    <lineage>
        <taxon>Bacteria</taxon>
        <taxon>Pseudomonadati</taxon>
        <taxon>Pseudomonadota</taxon>
        <taxon>Alphaproteobacteria</taxon>
        <taxon>Rhodospirillales</taxon>
        <taxon>Stellaceae</taxon>
        <taxon>Stella</taxon>
    </lineage>
</organism>
<dbReference type="EMBL" id="RJKX01000011">
    <property type="protein sequence ID" value="ROQ01587.1"/>
    <property type="molecule type" value="Genomic_DNA"/>
</dbReference>
<evidence type="ECO:0000256" key="4">
    <source>
        <dbReference type="ARBA" id="ARBA00012448"/>
    </source>
</evidence>
<evidence type="ECO:0000256" key="9">
    <source>
        <dbReference type="ARBA" id="ARBA00022960"/>
    </source>
</evidence>
<dbReference type="GO" id="GO:0006508">
    <property type="term" value="P:proteolysis"/>
    <property type="evidence" value="ECO:0007669"/>
    <property type="project" value="UniProtKB-KW"/>
</dbReference>
<accession>A0A3N1MFS9</accession>
<dbReference type="SUPFAM" id="SSF69189">
    <property type="entry name" value="Penicillin-binding protein associated domain"/>
    <property type="match status" value="1"/>
</dbReference>
<feature type="binding site" evidence="14">
    <location>
        <position position="227"/>
    </location>
    <ligand>
        <name>substrate</name>
    </ligand>
</feature>
<dbReference type="Pfam" id="PF00768">
    <property type="entry name" value="Peptidase_S11"/>
    <property type="match status" value="1"/>
</dbReference>
<dbReference type="Gene3D" id="3.40.710.10">
    <property type="entry name" value="DD-peptidase/beta-lactamase superfamily"/>
    <property type="match status" value="1"/>
</dbReference>
<keyword evidence="11" id="KW-0961">Cell wall biogenesis/degradation</keyword>
<dbReference type="InterPro" id="IPR015956">
    <property type="entry name" value="Peniciliin-bd_prot_C_sf"/>
</dbReference>
<gene>
    <name evidence="18" type="ORF">EDC65_0767</name>
</gene>
<keyword evidence="9" id="KW-0133">Cell shape</keyword>
<dbReference type="InterPro" id="IPR012338">
    <property type="entry name" value="Beta-lactam/transpept-like"/>
</dbReference>
<comment type="caution">
    <text evidence="18">The sequence shown here is derived from an EMBL/GenBank/DDBJ whole genome shotgun (WGS) entry which is preliminary data.</text>
</comment>
<feature type="chain" id="PRO_5018162209" description="serine-type D-Ala-D-Ala carboxypeptidase" evidence="16">
    <location>
        <begin position="32"/>
        <end position="385"/>
    </location>
</feature>
<comment type="pathway">
    <text evidence="2">Cell wall biogenesis; peptidoglycan biosynthesis.</text>
</comment>
<dbReference type="Proteomes" id="UP000278222">
    <property type="component" value="Unassembled WGS sequence"/>
</dbReference>
<dbReference type="InterPro" id="IPR001967">
    <property type="entry name" value="Peptidase_S11_N"/>
</dbReference>
<evidence type="ECO:0000256" key="2">
    <source>
        <dbReference type="ARBA" id="ARBA00004752"/>
    </source>
</evidence>
<keyword evidence="19" id="KW-1185">Reference proteome</keyword>
<feature type="active site" evidence="13">
    <location>
        <position position="125"/>
    </location>
</feature>
<dbReference type="EC" id="3.4.16.4" evidence="4"/>
<sequence>MTNARAFLPASLSAAILAAALVLFQPAAARAQEFQTDARAAVVVDFDTGAVLYTKEADRRIPPASMSKIMTMYVVFDLIRQGKLALTDELPVSRTAWEMGGSKMFVKVDTRVKVEDLIRGVIVQSGNDACLVLAEGLAGSEAAFVKLMNEKAKSIGLVDSNFANVTGWPHPDHYMSANDLARLARRMIVDFPERYRVYSERDFTYGGIKQGNRNPLLYRPTGTDGLKTGHTDEAGYGLTASAVRDGRRLIMVVTGLPSMRARSQQSERLLEWAFREWENYTLARAGQAVETAEVWLGAAETVPLQAGADIKITIPRRSRDQIKAVAVYDGPVAAPIAAGQRIGTMEVRLGDRKLGEGPLVAGAAVDRRNVFGRLTAAVSHIVTGK</sequence>
<evidence type="ECO:0000256" key="7">
    <source>
        <dbReference type="ARBA" id="ARBA00022729"/>
    </source>
</evidence>
<dbReference type="GO" id="GO:0009002">
    <property type="term" value="F:serine-type D-Ala-D-Ala carboxypeptidase activity"/>
    <property type="evidence" value="ECO:0007669"/>
    <property type="project" value="UniProtKB-EC"/>
</dbReference>
<dbReference type="OrthoDB" id="9795979at2"/>
<dbReference type="InterPro" id="IPR037167">
    <property type="entry name" value="Peptidase_S11_C_sf"/>
</dbReference>
<evidence type="ECO:0000256" key="3">
    <source>
        <dbReference type="ARBA" id="ARBA00007164"/>
    </source>
</evidence>
<evidence type="ECO:0000256" key="1">
    <source>
        <dbReference type="ARBA" id="ARBA00003217"/>
    </source>
</evidence>
<dbReference type="InterPro" id="IPR006311">
    <property type="entry name" value="TAT_signal"/>
</dbReference>
<feature type="active site" description="Proton acceptor" evidence="13">
    <location>
        <position position="68"/>
    </location>
</feature>
<dbReference type="SMART" id="SM00936">
    <property type="entry name" value="PBP5_C"/>
    <property type="match status" value="1"/>
</dbReference>
<dbReference type="InterPro" id="IPR012907">
    <property type="entry name" value="Peptidase_S11_C"/>
</dbReference>
<dbReference type="UniPathway" id="UPA00219"/>
<dbReference type="Pfam" id="PF07943">
    <property type="entry name" value="PBP5_C"/>
    <property type="match status" value="1"/>
</dbReference>
<dbReference type="GO" id="GO:0071555">
    <property type="term" value="P:cell wall organization"/>
    <property type="evidence" value="ECO:0007669"/>
    <property type="project" value="UniProtKB-KW"/>
</dbReference>
<feature type="domain" description="Peptidase S11 D-Ala-D-Ala carboxypeptidase A C-terminal" evidence="17">
    <location>
        <begin position="277"/>
        <end position="367"/>
    </location>
</feature>
<evidence type="ECO:0000256" key="8">
    <source>
        <dbReference type="ARBA" id="ARBA00022801"/>
    </source>
</evidence>
<feature type="active site" description="Acyl-ester intermediate" evidence="13">
    <location>
        <position position="65"/>
    </location>
</feature>
<keyword evidence="8" id="KW-0378">Hydrolase</keyword>
<dbReference type="RefSeq" id="WP_123688329.1">
    <property type="nucleotide sequence ID" value="NZ_AP019700.1"/>
</dbReference>
<evidence type="ECO:0000313" key="19">
    <source>
        <dbReference type="Proteomes" id="UP000278222"/>
    </source>
</evidence>
<evidence type="ECO:0000259" key="17">
    <source>
        <dbReference type="SMART" id="SM00936"/>
    </source>
</evidence>
<comment type="similarity">
    <text evidence="3 15">Belongs to the peptidase S11 family.</text>
</comment>
<dbReference type="PANTHER" id="PTHR21581:SF6">
    <property type="entry name" value="TRAFFICKING PROTEIN PARTICLE COMPLEX SUBUNIT 12"/>
    <property type="match status" value="1"/>
</dbReference>
<dbReference type="GO" id="GO:0008360">
    <property type="term" value="P:regulation of cell shape"/>
    <property type="evidence" value="ECO:0007669"/>
    <property type="project" value="UniProtKB-KW"/>
</dbReference>
<evidence type="ECO:0000256" key="15">
    <source>
        <dbReference type="RuleBase" id="RU004016"/>
    </source>
</evidence>
<name>A0A3N1MFS9_9PROT</name>
<comment type="function">
    <text evidence="1">Removes C-terminal D-alanyl residues from sugar-peptide cell wall precursors.</text>
</comment>
<evidence type="ECO:0000256" key="16">
    <source>
        <dbReference type="SAM" id="SignalP"/>
    </source>
</evidence>
<dbReference type="AlphaFoldDB" id="A0A3N1MFS9"/>
<keyword evidence="5 18" id="KW-0121">Carboxypeptidase</keyword>
<evidence type="ECO:0000256" key="12">
    <source>
        <dbReference type="ARBA" id="ARBA00034000"/>
    </source>
</evidence>
<dbReference type="PROSITE" id="PS51318">
    <property type="entry name" value="TAT"/>
    <property type="match status" value="1"/>
</dbReference>
<evidence type="ECO:0000256" key="13">
    <source>
        <dbReference type="PIRSR" id="PIRSR618044-1"/>
    </source>
</evidence>
<dbReference type="SUPFAM" id="SSF56601">
    <property type="entry name" value="beta-lactamase/transpeptidase-like"/>
    <property type="match status" value="1"/>
</dbReference>
<dbReference type="GO" id="GO:0009252">
    <property type="term" value="P:peptidoglycan biosynthetic process"/>
    <property type="evidence" value="ECO:0007669"/>
    <property type="project" value="UniProtKB-UniPathway"/>
</dbReference>
<evidence type="ECO:0000256" key="6">
    <source>
        <dbReference type="ARBA" id="ARBA00022670"/>
    </source>
</evidence>
<dbReference type="InterPro" id="IPR018044">
    <property type="entry name" value="Peptidase_S11"/>
</dbReference>
<evidence type="ECO:0000256" key="11">
    <source>
        <dbReference type="ARBA" id="ARBA00023316"/>
    </source>
</evidence>
<dbReference type="Gene3D" id="2.60.410.10">
    <property type="entry name" value="D-Ala-D-Ala carboxypeptidase, C-terminal domain"/>
    <property type="match status" value="1"/>
</dbReference>
<evidence type="ECO:0000256" key="10">
    <source>
        <dbReference type="ARBA" id="ARBA00022984"/>
    </source>
</evidence>
<evidence type="ECO:0000256" key="5">
    <source>
        <dbReference type="ARBA" id="ARBA00022645"/>
    </source>
</evidence>
<feature type="signal peptide" evidence="16">
    <location>
        <begin position="1"/>
        <end position="31"/>
    </location>
</feature>
<keyword evidence="10" id="KW-0573">Peptidoglycan synthesis</keyword>
<protein>
    <recommendedName>
        <fullName evidence="4">serine-type D-Ala-D-Ala carboxypeptidase</fullName>
        <ecNumber evidence="4">3.4.16.4</ecNumber>
    </recommendedName>
</protein>
<proteinExistence type="inferred from homology"/>
<evidence type="ECO:0000313" key="18">
    <source>
        <dbReference type="EMBL" id="ROQ01587.1"/>
    </source>
</evidence>
<evidence type="ECO:0000256" key="14">
    <source>
        <dbReference type="PIRSR" id="PIRSR618044-2"/>
    </source>
</evidence>